<dbReference type="PANTHER" id="PTHR47505:SF1">
    <property type="entry name" value="DNA UTILIZATION PROTEIN YHGH"/>
    <property type="match status" value="1"/>
</dbReference>
<dbReference type="Pfam" id="PF00156">
    <property type="entry name" value="Pribosyltran"/>
    <property type="match status" value="1"/>
</dbReference>
<proteinExistence type="inferred from homology"/>
<feature type="domain" description="Double zinc ribbon" evidence="3">
    <location>
        <begin position="1"/>
        <end position="56"/>
    </location>
</feature>
<accession>A0A1C7IFT7</accession>
<dbReference type="PANTHER" id="PTHR47505">
    <property type="entry name" value="DNA UTILIZATION PROTEIN YHGH"/>
    <property type="match status" value="1"/>
</dbReference>
<reference evidence="4" key="1">
    <citation type="submission" date="2017-04" db="EMBL/GenBank/DDBJ databases">
        <title>Complete Genome Sequences of Twelve Strains of a Stable Defined Moderately Diverse Mouse Microbiota 2 (sDMDMm2).</title>
        <authorList>
            <person name="Uchimura Y."/>
            <person name="Wyss M."/>
            <person name="Brugiroux S."/>
            <person name="Limenitakis J.P."/>
            <person name="Stecher B."/>
            <person name="McCoy K.D."/>
            <person name="Macpherson A.J."/>
        </authorList>
    </citation>
    <scope>NUCLEOTIDE SEQUENCE</scope>
    <source>
        <strain evidence="4">YL58</strain>
    </source>
</reference>
<dbReference type="AlphaFoldDB" id="A0A1C7IFT7"/>
<keyword evidence="5" id="KW-1185">Reference proteome</keyword>
<dbReference type="STRING" id="1796616.A4V09_02290"/>
<dbReference type="InterPro" id="IPR044005">
    <property type="entry name" value="DZR_2"/>
</dbReference>
<dbReference type="InterPro" id="IPR051910">
    <property type="entry name" value="ComF/GntX_DNA_util-trans"/>
</dbReference>
<dbReference type="SUPFAM" id="SSF53271">
    <property type="entry name" value="PRTase-like"/>
    <property type="match status" value="1"/>
</dbReference>
<dbReference type="OrthoDB" id="9779910at2"/>
<dbReference type="InterPro" id="IPR029057">
    <property type="entry name" value="PRTase-like"/>
</dbReference>
<dbReference type="Gene3D" id="3.40.50.2020">
    <property type="match status" value="1"/>
</dbReference>
<evidence type="ECO:0000259" key="2">
    <source>
        <dbReference type="Pfam" id="PF00156"/>
    </source>
</evidence>
<dbReference type="EMBL" id="CP015405">
    <property type="protein sequence ID" value="ANU78511.1"/>
    <property type="molecule type" value="Genomic_DNA"/>
</dbReference>
<feature type="domain" description="Phosphoribosyltransferase" evidence="2">
    <location>
        <begin position="135"/>
        <end position="222"/>
    </location>
</feature>
<dbReference type="InterPro" id="IPR000836">
    <property type="entry name" value="PRTase_dom"/>
</dbReference>
<name>A0A1C7IFT7_9FIRM</name>
<evidence type="ECO:0000313" key="5">
    <source>
        <dbReference type="Proteomes" id="UP000092574"/>
    </source>
</evidence>
<gene>
    <name evidence="4" type="ORF">A4V09_02290</name>
</gene>
<organism evidence="4 5">
    <name type="scientific">Blautia pseudococcoides</name>
    <dbReference type="NCBI Taxonomy" id="1796616"/>
    <lineage>
        <taxon>Bacteria</taxon>
        <taxon>Bacillati</taxon>
        <taxon>Bacillota</taxon>
        <taxon>Clostridia</taxon>
        <taxon>Lachnospirales</taxon>
        <taxon>Lachnospiraceae</taxon>
        <taxon>Blautia</taxon>
    </lineage>
</organism>
<dbReference type="Proteomes" id="UP000092574">
    <property type="component" value="Chromosome"/>
</dbReference>
<dbReference type="KEGG" id="byl:A4V09_02290"/>
<evidence type="ECO:0000313" key="4">
    <source>
        <dbReference type="EMBL" id="ANU78511.1"/>
    </source>
</evidence>
<evidence type="ECO:0000259" key="3">
    <source>
        <dbReference type="Pfam" id="PF18912"/>
    </source>
</evidence>
<protein>
    <submittedName>
        <fullName evidence="4">Competence protein ComF</fullName>
    </submittedName>
</protein>
<dbReference type="Pfam" id="PF18912">
    <property type="entry name" value="DZR_2"/>
    <property type="match status" value="1"/>
</dbReference>
<sequence>MVYPRRCPVCHDIAVPRGRAICRECLDKLVPIHGPRCFKCSKPLSDREAEFCYDCASKKHSYDLGISIFPYGSVLSQSLYQLKYHQRQEYGRFYGRYAAAFAGEQIRLWGPEVLIPVPLHPKRMEKRGYNQAEIIAGEIGRILQIPLDTKTVLRKVNTKPQKELNDKERRSNLRSAFAVTQPKLPWKKILIVDDIYTTGSTVDGVSLALKAAGAEQVYFLTIAIGTGFC</sequence>
<dbReference type="CDD" id="cd06223">
    <property type="entry name" value="PRTases_typeI"/>
    <property type="match status" value="1"/>
</dbReference>
<evidence type="ECO:0000256" key="1">
    <source>
        <dbReference type="ARBA" id="ARBA00008007"/>
    </source>
</evidence>
<comment type="similarity">
    <text evidence="1">Belongs to the ComF/GntX family.</text>
</comment>